<proteinExistence type="predicted"/>
<dbReference type="Gene3D" id="3.30.420.40">
    <property type="match status" value="1"/>
</dbReference>
<dbReference type="EMBL" id="CALNXJ010000054">
    <property type="protein sequence ID" value="CAH3153937.1"/>
    <property type="molecule type" value="Genomic_DNA"/>
</dbReference>
<organism evidence="1 2">
    <name type="scientific">Pocillopora meandrina</name>
    <dbReference type="NCBI Taxonomy" id="46732"/>
    <lineage>
        <taxon>Eukaryota</taxon>
        <taxon>Metazoa</taxon>
        <taxon>Cnidaria</taxon>
        <taxon>Anthozoa</taxon>
        <taxon>Hexacorallia</taxon>
        <taxon>Scleractinia</taxon>
        <taxon>Astrocoeniina</taxon>
        <taxon>Pocilloporidae</taxon>
        <taxon>Pocillopora</taxon>
    </lineage>
</organism>
<dbReference type="PANTHER" id="PTHR14187">
    <property type="entry name" value="ALPHA KINASE/ELONGATION FACTOR 2 KINASE"/>
    <property type="match status" value="1"/>
</dbReference>
<dbReference type="PANTHER" id="PTHR14187:SF5">
    <property type="entry name" value="HEAT SHOCK 70 KDA PROTEIN 12A"/>
    <property type="match status" value="1"/>
</dbReference>
<name>A0AAU9XPJ7_9CNID</name>
<evidence type="ECO:0000313" key="2">
    <source>
        <dbReference type="Proteomes" id="UP001159428"/>
    </source>
</evidence>
<dbReference type="InterPro" id="IPR043129">
    <property type="entry name" value="ATPase_NBD"/>
</dbReference>
<protein>
    <submittedName>
        <fullName evidence="1">Uncharacterized protein</fullName>
    </submittedName>
</protein>
<evidence type="ECO:0000313" key="1">
    <source>
        <dbReference type="EMBL" id="CAH3153937.1"/>
    </source>
</evidence>
<reference evidence="1 2" key="1">
    <citation type="submission" date="2022-05" db="EMBL/GenBank/DDBJ databases">
        <authorList>
            <consortium name="Genoscope - CEA"/>
            <person name="William W."/>
        </authorList>
    </citation>
    <scope>NUCLEOTIDE SEQUENCE [LARGE SCALE GENOMIC DNA]</scope>
</reference>
<keyword evidence="2" id="KW-1185">Reference proteome</keyword>
<dbReference type="Proteomes" id="UP001159428">
    <property type="component" value="Unassembled WGS sequence"/>
</dbReference>
<sequence>MNRDWVIEQGAQTSKTPTCLLLKSDVSFDLFGYEAMEKYSNLQDEREEKDHLFFKHFKMTLQNEEHTKARKELLERIFFFFFSFFNLVLNKVLNISSQQTGDDHFSPDDVQWVLTVPAIWTPSAKQFMREAAYHILSICLFSKAGVGSPENPDQLMMLWSQKRLQFSVKRNISVIFRRKLVVDLRMAYYHKLTHTTLSWTLD</sequence>
<dbReference type="SUPFAM" id="SSF53067">
    <property type="entry name" value="Actin-like ATPase domain"/>
    <property type="match status" value="1"/>
</dbReference>
<dbReference type="AlphaFoldDB" id="A0AAU9XPJ7"/>
<gene>
    <name evidence="1" type="ORF">PMEA_00027345</name>
</gene>
<comment type="caution">
    <text evidence="1">The sequence shown here is derived from an EMBL/GenBank/DDBJ whole genome shotgun (WGS) entry which is preliminary data.</text>
</comment>
<accession>A0AAU9XPJ7</accession>